<evidence type="ECO:0000313" key="3">
    <source>
        <dbReference type="Proteomes" id="UP001628156"/>
    </source>
</evidence>
<evidence type="ECO:0000256" key="1">
    <source>
        <dbReference type="SAM" id="Coils"/>
    </source>
</evidence>
<comment type="caution">
    <text evidence="2">The sequence shown here is derived from an EMBL/GenBank/DDBJ whole genome shotgun (WGS) entry which is preliminary data.</text>
</comment>
<accession>A0ABQ0DDA1</accession>
<dbReference type="Proteomes" id="UP001628156">
    <property type="component" value="Unassembled WGS sequence"/>
</dbReference>
<organism evidence="2 3">
    <name type="scientific">Entamoeba nuttalli</name>
    <dbReference type="NCBI Taxonomy" id="412467"/>
    <lineage>
        <taxon>Eukaryota</taxon>
        <taxon>Amoebozoa</taxon>
        <taxon>Evosea</taxon>
        <taxon>Archamoebae</taxon>
        <taxon>Mastigamoebida</taxon>
        <taxon>Entamoebidae</taxon>
        <taxon>Entamoeba</taxon>
    </lineage>
</organism>
<reference evidence="2 3" key="1">
    <citation type="journal article" date="2019" name="PLoS Negl. Trop. Dis.">
        <title>Whole genome sequencing of Entamoeba nuttalli reveals mammalian host-related molecular signatures and a novel octapeptide-repeat surface protein.</title>
        <authorList>
            <person name="Tanaka M."/>
            <person name="Makiuchi T."/>
            <person name="Komiyama T."/>
            <person name="Shiina T."/>
            <person name="Osaki K."/>
            <person name="Tachibana H."/>
        </authorList>
    </citation>
    <scope>NUCLEOTIDE SEQUENCE [LARGE SCALE GENOMIC DNA]</scope>
    <source>
        <strain evidence="2 3">P19-061405</strain>
    </source>
</reference>
<evidence type="ECO:0000313" key="2">
    <source>
        <dbReference type="EMBL" id="GAB1220825.1"/>
    </source>
</evidence>
<dbReference type="EMBL" id="BAAFRS010000059">
    <property type="protein sequence ID" value="GAB1220825.1"/>
    <property type="molecule type" value="Genomic_DNA"/>
</dbReference>
<proteinExistence type="predicted"/>
<keyword evidence="1" id="KW-0175">Coiled coil</keyword>
<name>A0ABQ0DDA1_9EUKA</name>
<keyword evidence="3" id="KW-1185">Reference proteome</keyword>
<protein>
    <submittedName>
        <fullName evidence="2">Uncharacterized protein</fullName>
    </submittedName>
</protein>
<sequence length="92" mass="10857">MIKVFEFHVESERKMFEVNKITQKLLFLKDKLSKLENKNTQEEKKKDEINYNITDLSETQFVNDISPNVVVADEISLSEDDLQKKKVNSEIH</sequence>
<gene>
    <name evidence="2" type="ORF">ENUP19_0059G0037</name>
</gene>
<feature type="coiled-coil region" evidence="1">
    <location>
        <begin position="18"/>
        <end position="52"/>
    </location>
</feature>